<dbReference type="RefSeq" id="WP_089272320.1">
    <property type="nucleotide sequence ID" value="NZ_FZOC01000002.1"/>
</dbReference>
<evidence type="ECO:0000313" key="6">
    <source>
        <dbReference type="Proteomes" id="UP000198324"/>
    </source>
</evidence>
<feature type="transmembrane region" description="Helical" evidence="4">
    <location>
        <begin position="253"/>
        <end position="271"/>
    </location>
</feature>
<evidence type="ECO:0000256" key="1">
    <source>
        <dbReference type="ARBA" id="ARBA00022692"/>
    </source>
</evidence>
<dbReference type="InterPro" id="IPR052714">
    <property type="entry name" value="MFS_Exporter"/>
</dbReference>
<evidence type="ECO:0000313" key="5">
    <source>
        <dbReference type="EMBL" id="SNR74228.1"/>
    </source>
</evidence>
<keyword evidence="6" id="KW-1185">Reference proteome</keyword>
<feature type="transmembrane region" description="Helical" evidence="4">
    <location>
        <begin position="137"/>
        <end position="156"/>
    </location>
</feature>
<feature type="transmembrane region" description="Helical" evidence="4">
    <location>
        <begin position="79"/>
        <end position="97"/>
    </location>
</feature>
<dbReference type="InterPro" id="IPR036259">
    <property type="entry name" value="MFS_trans_sf"/>
</dbReference>
<feature type="transmembrane region" description="Helical" evidence="4">
    <location>
        <begin position="168"/>
        <end position="188"/>
    </location>
</feature>
<dbReference type="GO" id="GO:0022857">
    <property type="term" value="F:transmembrane transporter activity"/>
    <property type="evidence" value="ECO:0007669"/>
    <property type="project" value="InterPro"/>
</dbReference>
<dbReference type="Gene3D" id="1.20.1250.20">
    <property type="entry name" value="MFS general substrate transporter like domains"/>
    <property type="match status" value="2"/>
</dbReference>
<dbReference type="AlphaFoldDB" id="A0A238YTW1"/>
<dbReference type="OrthoDB" id="5421104at2"/>
<evidence type="ECO:0000256" key="2">
    <source>
        <dbReference type="ARBA" id="ARBA00022989"/>
    </source>
</evidence>
<dbReference type="EMBL" id="FZOC01000002">
    <property type="protein sequence ID" value="SNR74228.1"/>
    <property type="molecule type" value="Genomic_DNA"/>
</dbReference>
<feature type="transmembrane region" description="Helical" evidence="4">
    <location>
        <begin position="283"/>
        <end position="301"/>
    </location>
</feature>
<feature type="transmembrane region" description="Helical" evidence="4">
    <location>
        <begin position="307"/>
        <end position="330"/>
    </location>
</feature>
<proteinExistence type="predicted"/>
<feature type="transmembrane region" description="Helical" evidence="4">
    <location>
        <begin position="370"/>
        <end position="392"/>
    </location>
</feature>
<dbReference type="Proteomes" id="UP000198324">
    <property type="component" value="Unassembled WGS sequence"/>
</dbReference>
<dbReference type="PANTHER" id="PTHR23531:SF2">
    <property type="entry name" value="PERMEASE"/>
    <property type="match status" value="1"/>
</dbReference>
<evidence type="ECO:0000256" key="4">
    <source>
        <dbReference type="SAM" id="Phobius"/>
    </source>
</evidence>
<gene>
    <name evidence="5" type="ORF">SAMN04488503_0971</name>
</gene>
<evidence type="ECO:0000256" key="3">
    <source>
        <dbReference type="ARBA" id="ARBA00023136"/>
    </source>
</evidence>
<dbReference type="InterPro" id="IPR011701">
    <property type="entry name" value="MFS"/>
</dbReference>
<feature type="transmembrane region" description="Helical" evidence="4">
    <location>
        <begin position="12"/>
        <end position="36"/>
    </location>
</feature>
<keyword evidence="3 4" id="KW-0472">Membrane</keyword>
<protein>
    <submittedName>
        <fullName evidence="5">Predicted arabinose efflux permease, MFS family</fullName>
    </submittedName>
</protein>
<name>A0A238YTW1_9BACT</name>
<feature type="transmembrane region" description="Helical" evidence="4">
    <location>
        <begin position="103"/>
        <end position="125"/>
    </location>
</feature>
<organism evidence="5 6">
    <name type="scientific">Humidesulfovibrio mexicanus</name>
    <dbReference type="NCBI Taxonomy" id="147047"/>
    <lineage>
        <taxon>Bacteria</taxon>
        <taxon>Pseudomonadati</taxon>
        <taxon>Thermodesulfobacteriota</taxon>
        <taxon>Desulfovibrionia</taxon>
        <taxon>Desulfovibrionales</taxon>
        <taxon>Desulfovibrionaceae</taxon>
        <taxon>Humidesulfovibrio</taxon>
    </lineage>
</organism>
<accession>A0A238YTW1</accession>
<dbReference type="PANTHER" id="PTHR23531">
    <property type="entry name" value="QUINOLENE RESISTANCE PROTEIN NORA"/>
    <property type="match status" value="1"/>
</dbReference>
<keyword evidence="1 4" id="KW-0812">Transmembrane</keyword>
<dbReference type="Pfam" id="PF07690">
    <property type="entry name" value="MFS_1"/>
    <property type="match status" value="1"/>
</dbReference>
<feature type="transmembrane region" description="Helical" evidence="4">
    <location>
        <begin position="222"/>
        <end position="241"/>
    </location>
</feature>
<sequence length="402" mass="41602">MSGDGGGPPRLGFEVLALCLVSLLCFCNLAIFYGFYNYLEHLNIDPALRGPLLALEPLTALALRPYLSTRLTLGNSVAAMGLGIGLAVLALASYPVATAAPALAAVRVLHGAGYVILASGLMTAFTHLIPPGRVAQAYGLLSLTTLLPSALMPPFVEAVTPHLPGPGWAYAMAAPLMLVTAPLLLPVARKVRALLVELAPGQDARPGWSEVLRGLKAPGVRTLLAGQLLLISGHTIVYFFMKSWALHIGAGNPGLFFTCVNLSTIAVRVLGMEQLDRLNPARTTGLALLFLAGLVPMFSLAESEAALLGLAVPFGAALGLMMPLVNAAMYRVSPEHLRAANANLLLVALDAGFILGPVIGGHMLAAGASLPLLFTVCGGVLLLGGLCVLPVARQTPAQGKAA</sequence>
<dbReference type="SUPFAM" id="SSF103473">
    <property type="entry name" value="MFS general substrate transporter"/>
    <property type="match status" value="1"/>
</dbReference>
<reference evidence="5 6" key="1">
    <citation type="submission" date="2017-06" db="EMBL/GenBank/DDBJ databases">
        <authorList>
            <person name="Kim H.J."/>
            <person name="Triplett B.A."/>
        </authorList>
    </citation>
    <scope>NUCLEOTIDE SEQUENCE [LARGE SCALE GENOMIC DNA]</scope>
    <source>
        <strain evidence="5 6">DSM 13116</strain>
    </source>
</reference>
<keyword evidence="2 4" id="KW-1133">Transmembrane helix</keyword>
<feature type="transmembrane region" description="Helical" evidence="4">
    <location>
        <begin position="342"/>
        <end position="364"/>
    </location>
</feature>